<protein>
    <submittedName>
        <fullName evidence="8">Ferredoxin, 2Fe-2S</fullName>
    </submittedName>
</protein>
<dbReference type="PANTHER" id="PTHR23426:SF65">
    <property type="entry name" value="FERREDOXIN-2, MITOCHONDRIAL"/>
    <property type="match status" value="1"/>
</dbReference>
<evidence type="ECO:0000313" key="8">
    <source>
        <dbReference type="EMBL" id="SDF73500.1"/>
    </source>
</evidence>
<evidence type="ECO:0000256" key="6">
    <source>
        <dbReference type="ARBA" id="ARBA00034078"/>
    </source>
</evidence>
<keyword evidence="9" id="KW-1185">Reference proteome</keyword>
<comment type="cofactor">
    <cofactor evidence="6">
        <name>[2Fe-2S] cluster</name>
        <dbReference type="ChEBI" id="CHEBI:190135"/>
    </cofactor>
</comment>
<dbReference type="CDD" id="cd00207">
    <property type="entry name" value="fer2"/>
    <property type="match status" value="1"/>
</dbReference>
<dbReference type="InterPro" id="IPR001055">
    <property type="entry name" value="Adrenodoxin-like"/>
</dbReference>
<dbReference type="AlphaFoldDB" id="A0A1G7NJQ9"/>
<dbReference type="PANTHER" id="PTHR23426">
    <property type="entry name" value="FERREDOXIN/ADRENODOXIN"/>
    <property type="match status" value="1"/>
</dbReference>
<dbReference type="Proteomes" id="UP000199072">
    <property type="component" value="Unassembled WGS sequence"/>
</dbReference>
<gene>
    <name evidence="8" type="ORF">SAMN05216464_12721</name>
</gene>
<evidence type="ECO:0000313" key="9">
    <source>
        <dbReference type="Proteomes" id="UP000199072"/>
    </source>
</evidence>
<dbReference type="GO" id="GO:0046872">
    <property type="term" value="F:metal ion binding"/>
    <property type="evidence" value="ECO:0007669"/>
    <property type="project" value="UniProtKB-KW"/>
</dbReference>
<evidence type="ECO:0000256" key="5">
    <source>
        <dbReference type="ARBA" id="ARBA00023014"/>
    </source>
</evidence>
<dbReference type="STRING" id="1391627.SAMN05216464_12721"/>
<comment type="similarity">
    <text evidence="1">Belongs to the adrenodoxin/putidaredoxin family.</text>
</comment>
<evidence type="ECO:0000256" key="4">
    <source>
        <dbReference type="ARBA" id="ARBA00023004"/>
    </source>
</evidence>
<dbReference type="Pfam" id="PF00111">
    <property type="entry name" value="Fer2"/>
    <property type="match status" value="1"/>
</dbReference>
<organism evidence="8 9">
    <name type="scientific">Mucilaginibacter pineti</name>
    <dbReference type="NCBI Taxonomy" id="1391627"/>
    <lineage>
        <taxon>Bacteria</taxon>
        <taxon>Pseudomonadati</taxon>
        <taxon>Bacteroidota</taxon>
        <taxon>Sphingobacteriia</taxon>
        <taxon>Sphingobacteriales</taxon>
        <taxon>Sphingobacteriaceae</taxon>
        <taxon>Mucilaginibacter</taxon>
    </lineage>
</organism>
<accession>A0A1G7NJQ9</accession>
<dbReference type="OrthoDB" id="9799640at2"/>
<dbReference type="GO" id="GO:0009055">
    <property type="term" value="F:electron transfer activity"/>
    <property type="evidence" value="ECO:0007669"/>
    <property type="project" value="TreeGrafter"/>
</dbReference>
<dbReference type="InterPro" id="IPR012675">
    <property type="entry name" value="Beta-grasp_dom_sf"/>
</dbReference>
<dbReference type="InterPro" id="IPR001041">
    <property type="entry name" value="2Fe-2S_ferredoxin-type"/>
</dbReference>
<dbReference type="InterPro" id="IPR036010">
    <property type="entry name" value="2Fe-2S_ferredoxin-like_sf"/>
</dbReference>
<keyword evidence="4" id="KW-0408">Iron</keyword>
<sequence length="104" mass="11237">MINITIQNIEEETAVLDVQQFEGHSLMEALKSSGYDLLAACGGMALCASCRIEIEKGIGALAEPFGQELDTLDVLPDAAISSRLSCQLKVNQEMDGMHIRIPKS</sequence>
<keyword evidence="3" id="KW-0479">Metal-binding</keyword>
<dbReference type="PROSITE" id="PS51085">
    <property type="entry name" value="2FE2S_FER_2"/>
    <property type="match status" value="1"/>
</dbReference>
<dbReference type="GO" id="GO:0051537">
    <property type="term" value="F:2 iron, 2 sulfur cluster binding"/>
    <property type="evidence" value="ECO:0007669"/>
    <property type="project" value="UniProtKB-KW"/>
</dbReference>
<name>A0A1G7NJQ9_9SPHI</name>
<proteinExistence type="inferred from homology"/>
<keyword evidence="5" id="KW-0411">Iron-sulfur</keyword>
<dbReference type="Gene3D" id="3.10.20.30">
    <property type="match status" value="1"/>
</dbReference>
<keyword evidence="2" id="KW-0001">2Fe-2S</keyword>
<dbReference type="EMBL" id="FNAI01000027">
    <property type="protein sequence ID" value="SDF73500.1"/>
    <property type="molecule type" value="Genomic_DNA"/>
</dbReference>
<reference evidence="8 9" key="1">
    <citation type="submission" date="2016-10" db="EMBL/GenBank/DDBJ databases">
        <authorList>
            <person name="de Groot N.N."/>
        </authorList>
    </citation>
    <scope>NUCLEOTIDE SEQUENCE [LARGE SCALE GENOMIC DNA]</scope>
    <source>
        <strain evidence="8 9">47C3B</strain>
    </source>
</reference>
<evidence type="ECO:0000256" key="1">
    <source>
        <dbReference type="ARBA" id="ARBA00010914"/>
    </source>
</evidence>
<evidence type="ECO:0000259" key="7">
    <source>
        <dbReference type="PROSITE" id="PS51085"/>
    </source>
</evidence>
<evidence type="ECO:0000256" key="2">
    <source>
        <dbReference type="ARBA" id="ARBA00022714"/>
    </source>
</evidence>
<evidence type="ECO:0000256" key="3">
    <source>
        <dbReference type="ARBA" id="ARBA00022723"/>
    </source>
</evidence>
<feature type="domain" description="2Fe-2S ferredoxin-type" evidence="7">
    <location>
        <begin position="1"/>
        <end position="104"/>
    </location>
</feature>
<dbReference type="GO" id="GO:0140647">
    <property type="term" value="P:P450-containing electron transport chain"/>
    <property type="evidence" value="ECO:0007669"/>
    <property type="project" value="InterPro"/>
</dbReference>
<dbReference type="SUPFAM" id="SSF54292">
    <property type="entry name" value="2Fe-2S ferredoxin-like"/>
    <property type="match status" value="1"/>
</dbReference>